<evidence type="ECO:0000313" key="7">
    <source>
        <dbReference type="Proteomes" id="UP000261222"/>
    </source>
</evidence>
<dbReference type="Proteomes" id="UP000284024">
    <property type="component" value="Unassembled WGS sequence"/>
</dbReference>
<dbReference type="EMBL" id="QRZI01000005">
    <property type="protein sequence ID" value="RGV64258.1"/>
    <property type="molecule type" value="Genomic_DNA"/>
</dbReference>
<comment type="caution">
    <text evidence="4">The sequence shown here is derived from an EMBL/GenBank/DDBJ whole genome shotgun (WGS) entry which is preliminary data.</text>
</comment>
<dbReference type="EMBL" id="QSUB01000003">
    <property type="protein sequence ID" value="RGN04970.1"/>
    <property type="molecule type" value="Genomic_DNA"/>
</dbReference>
<dbReference type="Proteomes" id="UP000284242">
    <property type="component" value="Unassembled WGS sequence"/>
</dbReference>
<reference evidence="6 7" key="1">
    <citation type="submission" date="2018-08" db="EMBL/GenBank/DDBJ databases">
        <title>A genome reference for cultivated species of the human gut microbiota.</title>
        <authorList>
            <person name="Zou Y."/>
            <person name="Xue W."/>
            <person name="Luo G."/>
        </authorList>
    </citation>
    <scope>NUCLEOTIDE SEQUENCE [LARGE SCALE GENOMIC DNA]</scope>
    <source>
        <strain evidence="4 8">AF14-23</strain>
        <strain evidence="3 10">AF21-24</strain>
        <strain evidence="5 9">AM18-2AC</strain>
        <strain evidence="2 6">OM03-6</strain>
        <strain evidence="1 7">OM06-11AA</strain>
    </source>
</reference>
<evidence type="ECO:0000313" key="4">
    <source>
        <dbReference type="EMBL" id="RGV64258.1"/>
    </source>
</evidence>
<evidence type="ECO:0000313" key="9">
    <source>
        <dbReference type="Proteomes" id="UP000284024"/>
    </source>
</evidence>
<dbReference type="EMBL" id="QRJH01000005">
    <property type="protein sequence ID" value="RHH17953.1"/>
    <property type="molecule type" value="Genomic_DNA"/>
</dbReference>
<evidence type="ECO:0000313" key="1">
    <source>
        <dbReference type="EMBL" id="RGN04970.1"/>
    </source>
</evidence>
<accession>A0A395X973</accession>
<dbReference type="Proteomes" id="UP000261105">
    <property type="component" value="Unassembled WGS sequence"/>
</dbReference>
<dbReference type="AlphaFoldDB" id="A0A395X973"/>
<evidence type="ECO:0000313" key="3">
    <source>
        <dbReference type="EMBL" id="RGS72464.1"/>
    </source>
</evidence>
<dbReference type="Proteomes" id="UP000261222">
    <property type="component" value="Unassembled WGS sequence"/>
</dbReference>
<evidence type="ECO:0000313" key="10">
    <source>
        <dbReference type="Proteomes" id="UP000284242"/>
    </source>
</evidence>
<proteinExistence type="predicted"/>
<sequence length="69" mass="8308">MYSKHSYYSIQIVVVKKNNTEYKKDSRLKFFRTKTRQKQYGCHVKICADDKIYKNIDFNHTSSIIIVIE</sequence>
<evidence type="ECO:0000313" key="6">
    <source>
        <dbReference type="Proteomes" id="UP000261105"/>
    </source>
</evidence>
<dbReference type="EMBL" id="QSUZ01000003">
    <property type="protein sequence ID" value="RGN89543.1"/>
    <property type="molecule type" value="Genomic_DNA"/>
</dbReference>
<evidence type="ECO:0000313" key="2">
    <source>
        <dbReference type="EMBL" id="RGN89543.1"/>
    </source>
</evidence>
<name>A0A395X973_9FIRM</name>
<dbReference type="EMBL" id="QRVV01000028">
    <property type="protein sequence ID" value="RGS72464.1"/>
    <property type="molecule type" value="Genomic_DNA"/>
</dbReference>
<protein>
    <submittedName>
        <fullName evidence="4">Uncharacterized protein</fullName>
    </submittedName>
</protein>
<evidence type="ECO:0000313" key="5">
    <source>
        <dbReference type="EMBL" id="RHH17953.1"/>
    </source>
</evidence>
<organism evidence="4 8">
    <name type="scientific">Blautia obeum</name>
    <dbReference type="NCBI Taxonomy" id="40520"/>
    <lineage>
        <taxon>Bacteria</taxon>
        <taxon>Bacillati</taxon>
        <taxon>Bacillota</taxon>
        <taxon>Clostridia</taxon>
        <taxon>Lachnospirales</taxon>
        <taxon>Lachnospiraceae</taxon>
        <taxon>Blautia</taxon>
    </lineage>
</organism>
<evidence type="ECO:0000313" key="8">
    <source>
        <dbReference type="Proteomes" id="UP000265828"/>
    </source>
</evidence>
<dbReference type="Proteomes" id="UP000265828">
    <property type="component" value="Unassembled WGS sequence"/>
</dbReference>
<gene>
    <name evidence="5" type="ORF">DW222_11225</name>
    <name evidence="4" type="ORF">DWW07_08605</name>
    <name evidence="3" type="ORF">DWX77_10410</name>
    <name evidence="2" type="ORF">DXB38_04050</name>
    <name evidence="1" type="ORF">DXB81_09165</name>
</gene>